<organism evidence="3 4">
    <name type="scientific">Basidiobolus ranarum</name>
    <dbReference type="NCBI Taxonomy" id="34480"/>
    <lineage>
        <taxon>Eukaryota</taxon>
        <taxon>Fungi</taxon>
        <taxon>Fungi incertae sedis</taxon>
        <taxon>Zoopagomycota</taxon>
        <taxon>Entomophthoromycotina</taxon>
        <taxon>Basidiobolomycetes</taxon>
        <taxon>Basidiobolales</taxon>
        <taxon>Basidiobolaceae</taxon>
        <taxon>Basidiobolus</taxon>
    </lineage>
</organism>
<gene>
    <name evidence="3" type="ORF">K7432_012538</name>
</gene>
<feature type="region of interest" description="Disordered" evidence="1">
    <location>
        <begin position="52"/>
        <end position="72"/>
    </location>
</feature>
<keyword evidence="4" id="KW-1185">Reference proteome</keyword>
<evidence type="ECO:0000256" key="1">
    <source>
        <dbReference type="SAM" id="MobiDB-lite"/>
    </source>
</evidence>
<keyword evidence="2" id="KW-0732">Signal</keyword>
<dbReference type="EMBL" id="JASJQH010001103">
    <property type="protein sequence ID" value="KAK9762064.1"/>
    <property type="molecule type" value="Genomic_DNA"/>
</dbReference>
<evidence type="ECO:0008006" key="5">
    <source>
        <dbReference type="Google" id="ProtNLM"/>
    </source>
</evidence>
<sequence length="72" mass="6932">MKFSSAKIIFAASTLAMVNAAVLERAYNTKDYAGTGEGKGVSYGGGGGSGGDYGGNGEGEGGKYGGAATGGR</sequence>
<accession>A0ABR2WKM6</accession>
<feature type="signal peptide" evidence="2">
    <location>
        <begin position="1"/>
        <end position="20"/>
    </location>
</feature>
<reference evidence="3 4" key="1">
    <citation type="submission" date="2023-04" db="EMBL/GenBank/DDBJ databases">
        <title>Genome of Basidiobolus ranarum AG-B5.</title>
        <authorList>
            <person name="Stajich J.E."/>
            <person name="Carter-House D."/>
            <person name="Gryganskyi A."/>
        </authorList>
    </citation>
    <scope>NUCLEOTIDE SEQUENCE [LARGE SCALE GENOMIC DNA]</scope>
    <source>
        <strain evidence="3 4">AG-B5</strain>
    </source>
</reference>
<evidence type="ECO:0000256" key="2">
    <source>
        <dbReference type="SAM" id="SignalP"/>
    </source>
</evidence>
<name>A0ABR2WKM6_9FUNG</name>
<evidence type="ECO:0000313" key="4">
    <source>
        <dbReference type="Proteomes" id="UP001479436"/>
    </source>
</evidence>
<protein>
    <recommendedName>
        <fullName evidence="5">Glycine-rich protein</fullName>
    </recommendedName>
</protein>
<comment type="caution">
    <text evidence="3">The sequence shown here is derived from an EMBL/GenBank/DDBJ whole genome shotgun (WGS) entry which is preliminary data.</text>
</comment>
<feature type="chain" id="PRO_5046617186" description="Glycine-rich protein" evidence="2">
    <location>
        <begin position="21"/>
        <end position="72"/>
    </location>
</feature>
<evidence type="ECO:0000313" key="3">
    <source>
        <dbReference type="EMBL" id="KAK9762064.1"/>
    </source>
</evidence>
<proteinExistence type="predicted"/>
<dbReference type="Proteomes" id="UP001479436">
    <property type="component" value="Unassembled WGS sequence"/>
</dbReference>